<name>A0A6I4TUX6_9SPHN</name>
<protein>
    <submittedName>
        <fullName evidence="1">DUF2806 domain-containing protein</fullName>
    </submittedName>
</protein>
<keyword evidence="2" id="KW-1185">Reference proteome</keyword>
<organism evidence="1 2">
    <name type="scientific">Croceibacterium xixiisoli</name>
    <dbReference type="NCBI Taxonomy" id="1476466"/>
    <lineage>
        <taxon>Bacteria</taxon>
        <taxon>Pseudomonadati</taxon>
        <taxon>Pseudomonadota</taxon>
        <taxon>Alphaproteobacteria</taxon>
        <taxon>Sphingomonadales</taxon>
        <taxon>Erythrobacteraceae</taxon>
        <taxon>Croceibacterium</taxon>
    </lineage>
</organism>
<dbReference type="RefSeq" id="WP_161390584.1">
    <property type="nucleotide sequence ID" value="NZ_JBHSCP010000001.1"/>
</dbReference>
<dbReference type="Pfam" id="PF10987">
    <property type="entry name" value="DUF2806"/>
    <property type="match status" value="1"/>
</dbReference>
<evidence type="ECO:0000313" key="1">
    <source>
        <dbReference type="EMBL" id="MXO99000.1"/>
    </source>
</evidence>
<evidence type="ECO:0000313" key="2">
    <source>
        <dbReference type="Proteomes" id="UP000469430"/>
    </source>
</evidence>
<dbReference type="OrthoDB" id="886161at2"/>
<proteinExistence type="predicted"/>
<comment type="caution">
    <text evidence="1">The sequence shown here is derived from an EMBL/GenBank/DDBJ whole genome shotgun (WGS) entry which is preliminary data.</text>
</comment>
<dbReference type="AlphaFoldDB" id="A0A6I4TUX6"/>
<dbReference type="InterPro" id="IPR021254">
    <property type="entry name" value="DUF2806"/>
</dbReference>
<dbReference type="EMBL" id="WTYJ01000001">
    <property type="protein sequence ID" value="MXO99000.1"/>
    <property type="molecule type" value="Genomic_DNA"/>
</dbReference>
<dbReference type="Proteomes" id="UP000469430">
    <property type="component" value="Unassembled WGS sequence"/>
</dbReference>
<accession>A0A6I4TUX6</accession>
<reference evidence="1 2" key="1">
    <citation type="submission" date="2019-12" db="EMBL/GenBank/DDBJ databases">
        <title>Genomic-based taxomic classification of the family Erythrobacteraceae.</title>
        <authorList>
            <person name="Xu L."/>
        </authorList>
    </citation>
    <scope>NUCLEOTIDE SEQUENCE [LARGE SCALE GENOMIC DNA]</scope>
    <source>
        <strain evidence="1 2">S36</strain>
    </source>
</reference>
<sequence length="364" mass="39796">MSDIVPETNSPVAAATLAGIPAALVPASIKALDRLIGAAVDVPVAWLNQQRAKIESKTAALMLVDDAIAGTVAKTASGEPEIINRAMESLLRGAYRKQVNREAVASVFVEEMSRDTDRDNVQPQPKEEIIADDWLNLFERLAEDASSERMQQLWGRVLAGEVSRPGRYSVRTLRIIAEIDPISAEWFQKLSKLAFEESFLYQDPSLIWNEGELFFQLSRLIEVGLLHDSADEVVRTITIEPNGRFIMWGTSYAAAGRLPPSAGTERLKIRVLRLTNAGRELLNLVNDFDEQAALKRVVEAEIVPALSADGGFAYIGRIQKTEHGRTIALDEFLFGSVDDVKAALAEGGSPVFAPQKTALASDIA</sequence>
<gene>
    <name evidence="1" type="ORF">GRI97_08365</name>
</gene>